<feature type="compositionally biased region" description="Pro residues" evidence="1">
    <location>
        <begin position="91"/>
        <end position="103"/>
    </location>
</feature>
<evidence type="ECO:0000313" key="3">
    <source>
        <dbReference type="EMBL" id="KAJ8344749.1"/>
    </source>
</evidence>
<gene>
    <name evidence="3" type="ORF">SKAU_G00289420</name>
</gene>
<dbReference type="Proteomes" id="UP001152622">
    <property type="component" value="Chromosome 12"/>
</dbReference>
<keyword evidence="2" id="KW-0812">Transmembrane</keyword>
<feature type="compositionally biased region" description="Basic and acidic residues" evidence="1">
    <location>
        <begin position="104"/>
        <end position="159"/>
    </location>
</feature>
<dbReference type="EMBL" id="JAINUF010000012">
    <property type="protein sequence ID" value="KAJ8344749.1"/>
    <property type="molecule type" value="Genomic_DNA"/>
</dbReference>
<keyword evidence="4" id="KW-1185">Reference proteome</keyword>
<accession>A0A9Q1ETM2</accession>
<evidence type="ECO:0000313" key="4">
    <source>
        <dbReference type="Proteomes" id="UP001152622"/>
    </source>
</evidence>
<comment type="caution">
    <text evidence="3">The sequence shown here is derived from an EMBL/GenBank/DDBJ whole genome shotgun (WGS) entry which is preliminary data.</text>
</comment>
<evidence type="ECO:0000256" key="2">
    <source>
        <dbReference type="SAM" id="Phobius"/>
    </source>
</evidence>
<keyword evidence="2" id="KW-1133">Transmembrane helix</keyword>
<keyword evidence="2" id="KW-0472">Membrane</keyword>
<evidence type="ECO:0000256" key="1">
    <source>
        <dbReference type="SAM" id="MobiDB-lite"/>
    </source>
</evidence>
<feature type="transmembrane region" description="Helical" evidence="2">
    <location>
        <begin position="6"/>
        <end position="24"/>
    </location>
</feature>
<proteinExistence type="predicted"/>
<dbReference type="AlphaFoldDB" id="A0A9Q1ETM2"/>
<name>A0A9Q1ETM2_SYNKA</name>
<dbReference type="OrthoDB" id="10630413at2759"/>
<sequence>MVDVVWAVSMAVCAVVILNVILYFRKKNQAELVAEEEQRMRKHAVAVAAAVGGAVGRQLQLSSEEIQQDLDRLCLLFGHSTEPARKREAPKPPPEAPKPPPAAPKEEVPKPPAEITEKPAEARNRPTRPLKTECKARAEDPKGSEHIQSEIEQAVKETQ</sequence>
<reference evidence="3" key="1">
    <citation type="journal article" date="2023" name="Science">
        <title>Genome structures resolve the early diversification of teleost fishes.</title>
        <authorList>
            <person name="Parey E."/>
            <person name="Louis A."/>
            <person name="Montfort J."/>
            <person name="Bouchez O."/>
            <person name="Roques C."/>
            <person name="Iampietro C."/>
            <person name="Lluch J."/>
            <person name="Castinel A."/>
            <person name="Donnadieu C."/>
            <person name="Desvignes T."/>
            <person name="Floi Bucao C."/>
            <person name="Jouanno E."/>
            <person name="Wen M."/>
            <person name="Mejri S."/>
            <person name="Dirks R."/>
            <person name="Jansen H."/>
            <person name="Henkel C."/>
            <person name="Chen W.J."/>
            <person name="Zahm M."/>
            <person name="Cabau C."/>
            <person name="Klopp C."/>
            <person name="Thompson A.W."/>
            <person name="Robinson-Rechavi M."/>
            <person name="Braasch I."/>
            <person name="Lecointre G."/>
            <person name="Bobe J."/>
            <person name="Postlethwait J.H."/>
            <person name="Berthelot C."/>
            <person name="Roest Crollius H."/>
            <person name="Guiguen Y."/>
        </authorList>
    </citation>
    <scope>NUCLEOTIDE SEQUENCE</scope>
    <source>
        <strain evidence="3">WJC10195</strain>
    </source>
</reference>
<feature type="region of interest" description="Disordered" evidence="1">
    <location>
        <begin position="81"/>
        <end position="159"/>
    </location>
</feature>
<organism evidence="3 4">
    <name type="scientific">Synaphobranchus kaupii</name>
    <name type="common">Kaup's arrowtooth eel</name>
    <dbReference type="NCBI Taxonomy" id="118154"/>
    <lineage>
        <taxon>Eukaryota</taxon>
        <taxon>Metazoa</taxon>
        <taxon>Chordata</taxon>
        <taxon>Craniata</taxon>
        <taxon>Vertebrata</taxon>
        <taxon>Euteleostomi</taxon>
        <taxon>Actinopterygii</taxon>
        <taxon>Neopterygii</taxon>
        <taxon>Teleostei</taxon>
        <taxon>Anguilliformes</taxon>
        <taxon>Synaphobranchidae</taxon>
        <taxon>Synaphobranchus</taxon>
    </lineage>
</organism>
<protein>
    <submittedName>
        <fullName evidence="3">Uncharacterized protein</fullName>
    </submittedName>
</protein>